<reference evidence="14" key="1">
    <citation type="thesis" date="2020" institute="ProQuest LLC" country="789 East Eisenhower Parkway, Ann Arbor, MI, USA">
        <title>Comparative Genomics and Chromosome Evolution.</title>
        <authorList>
            <person name="Mudd A.B."/>
        </authorList>
    </citation>
    <scope>NUCLEOTIDE SEQUENCE</scope>
    <source>
        <strain evidence="14">1538</strain>
        <tissue evidence="14">Blood</tissue>
    </source>
</reference>
<keyword evidence="7" id="KW-0805">Transcription regulation</keyword>
<dbReference type="PANTHER" id="PTHR23235:SF152">
    <property type="entry name" value="SI:DKEY-210J14.3"/>
    <property type="match status" value="1"/>
</dbReference>
<evidence type="ECO:0000256" key="12">
    <source>
        <dbReference type="SAM" id="MobiDB-lite"/>
    </source>
</evidence>
<proteinExistence type="inferred from homology"/>
<keyword evidence="10" id="KW-0539">Nucleus</keyword>
<evidence type="ECO:0000256" key="1">
    <source>
        <dbReference type="ARBA" id="ARBA00004123"/>
    </source>
</evidence>
<name>A0AAV3ABZ5_PYXAD</name>
<dbReference type="InterPro" id="IPR036236">
    <property type="entry name" value="Znf_C2H2_sf"/>
</dbReference>
<evidence type="ECO:0000313" key="14">
    <source>
        <dbReference type="EMBL" id="DBA20587.1"/>
    </source>
</evidence>
<evidence type="ECO:0000256" key="8">
    <source>
        <dbReference type="ARBA" id="ARBA00023125"/>
    </source>
</evidence>
<feature type="domain" description="C2H2-type" evidence="13">
    <location>
        <begin position="366"/>
        <end position="387"/>
    </location>
</feature>
<evidence type="ECO:0000256" key="9">
    <source>
        <dbReference type="ARBA" id="ARBA00023163"/>
    </source>
</evidence>
<feature type="compositionally biased region" description="Polar residues" evidence="12">
    <location>
        <begin position="26"/>
        <end position="36"/>
    </location>
</feature>
<dbReference type="EMBL" id="DYDO01000007">
    <property type="protein sequence ID" value="DBA20587.1"/>
    <property type="molecule type" value="Genomic_DNA"/>
</dbReference>
<keyword evidence="15" id="KW-1185">Reference proteome</keyword>
<evidence type="ECO:0000256" key="6">
    <source>
        <dbReference type="ARBA" id="ARBA00022833"/>
    </source>
</evidence>
<organism evidence="14 15">
    <name type="scientific">Pyxicephalus adspersus</name>
    <name type="common">African bullfrog</name>
    <dbReference type="NCBI Taxonomy" id="30357"/>
    <lineage>
        <taxon>Eukaryota</taxon>
        <taxon>Metazoa</taxon>
        <taxon>Chordata</taxon>
        <taxon>Craniata</taxon>
        <taxon>Vertebrata</taxon>
        <taxon>Euteleostomi</taxon>
        <taxon>Amphibia</taxon>
        <taxon>Batrachia</taxon>
        <taxon>Anura</taxon>
        <taxon>Neobatrachia</taxon>
        <taxon>Ranoidea</taxon>
        <taxon>Pyxicephalidae</taxon>
        <taxon>Pyxicephalinae</taxon>
        <taxon>Pyxicephalus</taxon>
    </lineage>
</organism>
<evidence type="ECO:0000256" key="10">
    <source>
        <dbReference type="ARBA" id="ARBA00023242"/>
    </source>
</evidence>
<dbReference type="PROSITE" id="PS50157">
    <property type="entry name" value="ZINC_FINGER_C2H2_2"/>
    <property type="match status" value="4"/>
</dbReference>
<keyword evidence="3" id="KW-0479">Metal-binding</keyword>
<evidence type="ECO:0000256" key="7">
    <source>
        <dbReference type="ARBA" id="ARBA00023015"/>
    </source>
</evidence>
<comment type="subcellular location">
    <subcellularLocation>
        <location evidence="1">Nucleus</location>
    </subcellularLocation>
</comment>
<dbReference type="Proteomes" id="UP001181693">
    <property type="component" value="Unassembled WGS sequence"/>
</dbReference>
<feature type="domain" description="C2H2-type" evidence="13">
    <location>
        <begin position="163"/>
        <end position="189"/>
    </location>
</feature>
<keyword evidence="5 11" id="KW-0863">Zinc-finger</keyword>
<evidence type="ECO:0000256" key="11">
    <source>
        <dbReference type="PROSITE-ProRule" id="PRU00042"/>
    </source>
</evidence>
<dbReference type="SMART" id="SM00355">
    <property type="entry name" value="ZnF_C2H2"/>
    <property type="match status" value="4"/>
</dbReference>
<dbReference type="SUPFAM" id="SSF57667">
    <property type="entry name" value="beta-beta-alpha zinc fingers"/>
    <property type="match status" value="3"/>
</dbReference>
<evidence type="ECO:0000313" key="15">
    <source>
        <dbReference type="Proteomes" id="UP001181693"/>
    </source>
</evidence>
<dbReference type="GO" id="GO:0000978">
    <property type="term" value="F:RNA polymerase II cis-regulatory region sequence-specific DNA binding"/>
    <property type="evidence" value="ECO:0007669"/>
    <property type="project" value="TreeGrafter"/>
</dbReference>
<evidence type="ECO:0000256" key="4">
    <source>
        <dbReference type="ARBA" id="ARBA00022737"/>
    </source>
</evidence>
<feature type="domain" description="C2H2-type" evidence="13">
    <location>
        <begin position="333"/>
        <end position="359"/>
    </location>
</feature>
<protein>
    <recommendedName>
        <fullName evidence="13">C2H2-type domain-containing protein</fullName>
    </recommendedName>
</protein>
<evidence type="ECO:0000256" key="2">
    <source>
        <dbReference type="ARBA" id="ARBA00006991"/>
    </source>
</evidence>
<keyword evidence="9" id="KW-0804">Transcription</keyword>
<comment type="caution">
    <text evidence="14">The sequence shown here is derived from an EMBL/GenBank/DDBJ whole genome shotgun (WGS) entry which is preliminary data.</text>
</comment>
<dbReference type="PANTHER" id="PTHR23235">
    <property type="entry name" value="KRUEPPEL-LIKE TRANSCRIPTION FACTOR"/>
    <property type="match status" value="1"/>
</dbReference>
<dbReference type="AlphaFoldDB" id="A0AAV3ABZ5"/>
<evidence type="ECO:0000256" key="5">
    <source>
        <dbReference type="ARBA" id="ARBA00022771"/>
    </source>
</evidence>
<dbReference type="InterPro" id="IPR013087">
    <property type="entry name" value="Znf_C2H2_type"/>
</dbReference>
<evidence type="ECO:0000256" key="3">
    <source>
        <dbReference type="ARBA" id="ARBA00022723"/>
    </source>
</evidence>
<dbReference type="Gene3D" id="3.30.160.60">
    <property type="entry name" value="Classic Zinc Finger"/>
    <property type="match status" value="5"/>
</dbReference>
<dbReference type="GO" id="GO:0000981">
    <property type="term" value="F:DNA-binding transcription factor activity, RNA polymerase II-specific"/>
    <property type="evidence" value="ECO:0007669"/>
    <property type="project" value="TreeGrafter"/>
</dbReference>
<dbReference type="GO" id="GO:0008270">
    <property type="term" value="F:zinc ion binding"/>
    <property type="evidence" value="ECO:0007669"/>
    <property type="project" value="UniProtKB-KW"/>
</dbReference>
<feature type="region of interest" description="Disordered" evidence="12">
    <location>
        <begin position="1"/>
        <end position="81"/>
    </location>
</feature>
<sequence>MGPPRKRASSKASNGGPTAQKKHKTNNSLVTPSLTEPSKDWIEEKSLNTDAGKTEANGSEGCGMKVAAEDQSDPNRMNEENSGLANLSSVMDSNVQHTNLKKDDQEKADINQFTNREPARHSFSRSISTKLHEPLQDQNLILEVKKENQSVSTEPEDKKIKSYACFCGKSYTSTSHLNRHRKIHVSEEQLTGGRDNGEIGEKKTSEQRFTCHCGKHYTSKSNLKRHRNSCSQQAQNKIKQEKKEKAVIHHHVEDQEEKIKPYVCACGKSYTCSSHLYRHQRRNLDSTNQNECGKAYIYRHQKTNTEEKVLVEGKKEVEDPEETPSSEEKVKPYKCFCGKRYTCSSHLNRHQKTHKVNDSPLRENRYKCKCGKSYTCSSHLYRHLRTHEQFFSVEDNDVDRDSEVDIEGYRQKPYKCECGKSFILSFSLLLHKKIHCRWKNNTDGDPTSQ</sequence>
<accession>A0AAV3ABZ5</accession>
<feature type="domain" description="C2H2-type" evidence="13">
    <location>
        <begin position="414"/>
        <end position="440"/>
    </location>
</feature>
<keyword evidence="8" id="KW-0238">DNA-binding</keyword>
<comment type="similarity">
    <text evidence="2">Belongs to the krueppel C2H2-type zinc-finger protein family.</text>
</comment>
<keyword evidence="4" id="KW-0677">Repeat</keyword>
<gene>
    <name evidence="14" type="ORF">GDO54_017348</name>
</gene>
<feature type="compositionally biased region" description="Basic and acidic residues" evidence="12">
    <location>
        <begin position="37"/>
        <end position="47"/>
    </location>
</feature>
<keyword evidence="6" id="KW-0862">Zinc</keyword>
<evidence type="ECO:0000259" key="13">
    <source>
        <dbReference type="PROSITE" id="PS50157"/>
    </source>
</evidence>